<dbReference type="InterPro" id="IPR039368">
    <property type="entry name" value="AHAS_TPP"/>
</dbReference>
<evidence type="ECO:0000256" key="12">
    <source>
        <dbReference type="RuleBase" id="RU003591"/>
    </source>
</evidence>
<feature type="domain" description="Thiamine pyrophosphate enzyme central" evidence="13">
    <location>
        <begin position="191"/>
        <end position="319"/>
    </location>
</feature>
<sequence>MELSGCQILIETLIEQGVTTLFGYPGGTVLSIYDELYKNRHRINHVLTAHEQGAAHAADGYSRASGQVGVCVATSGPGATNLMTGLATAKADSIPMVAITGNVPMELIGSDSFQEVDTFGLSIPVTKHSFRVDNVETLAETVREAFRLAKSGRPGPVLVDIPKNIQLDKTEYAPKGIAEKLTDSKPDTALLDQAVKMINESKSPVIYCGGGVINANCSEIITKLIEKTDAFMVCSMMGLTAMDNCHPKYLGMSGMHGRFAATKAISECDLVIAAGVRFTDRATGNRSKFAPKAKIIHLDVDSAEHGKNIDATLQISGDLYFALCYINSKLEPQKHPEWEEEVRGYKNKTKEVSLPKGYLLPGQVIGAVNCRATPETNIATDVGQHQMWVAQYYNFKKPRTLQTSGGLGTMGYGMGAAIGAAMATGNKTVLFTGDGSFGMNLNELATAVSQELPLIIVVLNNGVLGMIRQWQNLFFENHFMSSNLERKTDFVKLAEAFGATGLRAANLEELDKAMDKAFALNNPVLIDCLIPDEENVFPMVPPNGSMDDIILK</sequence>
<dbReference type="InterPro" id="IPR012000">
    <property type="entry name" value="Thiamin_PyroP_enz_cen_dom"/>
</dbReference>
<keyword evidence="8 12" id="KW-0460">Magnesium</keyword>
<keyword evidence="9 12" id="KW-0786">Thiamine pyrophosphate</keyword>
<evidence type="ECO:0000256" key="8">
    <source>
        <dbReference type="ARBA" id="ARBA00022842"/>
    </source>
</evidence>
<dbReference type="InterPro" id="IPR012846">
    <property type="entry name" value="Acetolactate_synth_lsu"/>
</dbReference>
<dbReference type="Pfam" id="PF02775">
    <property type="entry name" value="TPP_enzyme_C"/>
    <property type="match status" value="1"/>
</dbReference>
<evidence type="ECO:0000259" key="14">
    <source>
        <dbReference type="Pfam" id="PF02775"/>
    </source>
</evidence>
<dbReference type="GO" id="GO:0005948">
    <property type="term" value="C:acetolactate synthase complex"/>
    <property type="evidence" value="ECO:0007669"/>
    <property type="project" value="TreeGrafter"/>
</dbReference>
<comment type="pathway">
    <text evidence="1 12">Amino-acid biosynthesis; L-isoleucine biosynthesis; L-isoleucine from 2-oxobutanoate: step 1/4.</text>
</comment>
<evidence type="ECO:0000313" key="16">
    <source>
        <dbReference type="EMBL" id="AMJ40338.1"/>
    </source>
</evidence>
<gene>
    <name evidence="16" type="primary">ilvG</name>
    <name evidence="16" type="ORF">CPRO_07360</name>
    <name evidence="17" type="ORF">SAMN02745151_00743</name>
</gene>
<evidence type="ECO:0000259" key="13">
    <source>
        <dbReference type="Pfam" id="PF00205"/>
    </source>
</evidence>
<accession>A0A0X8VAF1</accession>
<dbReference type="GO" id="GO:0030976">
    <property type="term" value="F:thiamine pyrophosphate binding"/>
    <property type="evidence" value="ECO:0007669"/>
    <property type="project" value="UniProtKB-UniRule"/>
</dbReference>
<dbReference type="Gene3D" id="3.40.50.970">
    <property type="match status" value="2"/>
</dbReference>
<evidence type="ECO:0000256" key="6">
    <source>
        <dbReference type="ARBA" id="ARBA00022679"/>
    </source>
</evidence>
<dbReference type="EMBL" id="FQUA01000002">
    <property type="protein sequence ID" value="SHE44696.1"/>
    <property type="molecule type" value="Genomic_DNA"/>
</dbReference>
<dbReference type="GO" id="GO:0003984">
    <property type="term" value="F:acetolactate synthase activity"/>
    <property type="evidence" value="ECO:0007669"/>
    <property type="project" value="UniProtKB-EC"/>
</dbReference>
<dbReference type="InterPro" id="IPR012001">
    <property type="entry name" value="Thiamin_PyroP_enz_TPP-bd_dom"/>
</dbReference>
<keyword evidence="7 12" id="KW-0479">Metal-binding</keyword>
<reference evidence="17" key="4">
    <citation type="submission" date="2016-11" db="EMBL/GenBank/DDBJ databases">
        <authorList>
            <person name="Varghese N."/>
            <person name="Submissions S."/>
        </authorList>
    </citation>
    <scope>NUCLEOTIDE SEQUENCE</scope>
    <source>
        <strain evidence="17">DSM 1682</strain>
    </source>
</reference>
<evidence type="ECO:0000256" key="3">
    <source>
        <dbReference type="ARBA" id="ARBA00007812"/>
    </source>
</evidence>
<dbReference type="InterPro" id="IPR029035">
    <property type="entry name" value="DHS-like_NAD/FAD-binding_dom"/>
</dbReference>
<dbReference type="CDD" id="cd02015">
    <property type="entry name" value="TPP_AHAS"/>
    <property type="match status" value="1"/>
</dbReference>
<feature type="domain" description="Thiamine pyrophosphate enzyme TPP-binding" evidence="14">
    <location>
        <begin position="381"/>
        <end position="528"/>
    </location>
</feature>
<evidence type="ECO:0000313" key="19">
    <source>
        <dbReference type="Proteomes" id="UP000184204"/>
    </source>
</evidence>
<dbReference type="OrthoDB" id="4494979at2"/>
<dbReference type="FunFam" id="3.40.50.1220:FF:000008">
    <property type="entry name" value="Acetolactate synthase"/>
    <property type="match status" value="1"/>
</dbReference>
<evidence type="ECO:0000256" key="11">
    <source>
        <dbReference type="ARBA" id="ARBA00048670"/>
    </source>
</evidence>
<protein>
    <recommendedName>
        <fullName evidence="4 12">Acetolactate synthase</fullName>
        <ecNumber evidence="4 12">2.2.1.6</ecNumber>
    </recommendedName>
</protein>
<dbReference type="Proteomes" id="UP000068026">
    <property type="component" value="Chromosome"/>
</dbReference>
<evidence type="ECO:0000256" key="9">
    <source>
        <dbReference type="ARBA" id="ARBA00023052"/>
    </source>
</evidence>
<reference evidence="18" key="2">
    <citation type="submission" date="2016-01" db="EMBL/GenBank/DDBJ databases">
        <authorList>
            <person name="Poehlein A."/>
            <person name="Schlien K."/>
            <person name="Gottschalk G."/>
            <person name="Buckel W."/>
            <person name="Daniel R."/>
        </authorList>
    </citation>
    <scope>NUCLEOTIDE SEQUENCE [LARGE SCALE GENOMIC DNA]</scope>
    <source>
        <strain evidence="18">X2</strain>
    </source>
</reference>
<reference evidence="19" key="3">
    <citation type="submission" date="2016-11" db="EMBL/GenBank/DDBJ databases">
        <authorList>
            <person name="Jaros S."/>
            <person name="Januszkiewicz K."/>
            <person name="Wedrychowicz H."/>
        </authorList>
    </citation>
    <scope>NUCLEOTIDE SEQUENCE [LARGE SCALE GENOMIC DNA]</scope>
    <source>
        <strain evidence="19">DSM 1682</strain>
    </source>
</reference>
<comment type="pathway">
    <text evidence="2 12">Amino-acid biosynthesis; L-valine biosynthesis; L-valine from pyruvate: step 1/4.</text>
</comment>
<keyword evidence="5 12" id="KW-0028">Amino-acid biosynthesis</keyword>
<dbReference type="KEGG" id="cpro:CPRO_07360"/>
<comment type="cofactor">
    <cofactor evidence="12">
        <name>thiamine diphosphate</name>
        <dbReference type="ChEBI" id="CHEBI:58937"/>
    </cofactor>
    <text evidence="12">Binds 1 thiamine pyrophosphate per subunit.</text>
</comment>
<evidence type="ECO:0000256" key="7">
    <source>
        <dbReference type="ARBA" id="ARBA00022723"/>
    </source>
</evidence>
<reference evidence="16 18" key="1">
    <citation type="journal article" date="2016" name="Genome Announc.">
        <title>Complete Genome Sequence of the Amino Acid-Fermenting Clostridium propionicum X2 (DSM 1682).</title>
        <authorList>
            <person name="Poehlein A."/>
            <person name="Schlien K."/>
            <person name="Chowdhury N.P."/>
            <person name="Gottschalk G."/>
            <person name="Buckel W."/>
            <person name="Daniel R."/>
        </authorList>
    </citation>
    <scope>NUCLEOTIDE SEQUENCE [LARGE SCALE GENOMIC DNA]</scope>
    <source>
        <strain evidence="16 18">X2</strain>
    </source>
</reference>
<dbReference type="SUPFAM" id="SSF52467">
    <property type="entry name" value="DHS-like NAD/FAD-binding domain"/>
    <property type="match status" value="1"/>
</dbReference>
<evidence type="ECO:0000259" key="15">
    <source>
        <dbReference type="Pfam" id="PF02776"/>
    </source>
</evidence>
<dbReference type="InterPro" id="IPR011766">
    <property type="entry name" value="TPP_enzyme_TPP-bd"/>
</dbReference>
<organism evidence="17 19">
    <name type="scientific">Anaerotignum propionicum DSM 1682</name>
    <dbReference type="NCBI Taxonomy" id="991789"/>
    <lineage>
        <taxon>Bacteria</taxon>
        <taxon>Bacillati</taxon>
        <taxon>Bacillota</taxon>
        <taxon>Clostridia</taxon>
        <taxon>Lachnospirales</taxon>
        <taxon>Anaerotignaceae</taxon>
        <taxon>Anaerotignum</taxon>
    </lineage>
</organism>
<evidence type="ECO:0000256" key="4">
    <source>
        <dbReference type="ARBA" id="ARBA00013145"/>
    </source>
</evidence>
<evidence type="ECO:0000256" key="1">
    <source>
        <dbReference type="ARBA" id="ARBA00004974"/>
    </source>
</evidence>
<dbReference type="AlphaFoldDB" id="A0A0X8VAF1"/>
<dbReference type="FunFam" id="3.40.50.970:FF:000007">
    <property type="entry name" value="Acetolactate synthase"/>
    <property type="match status" value="1"/>
</dbReference>
<dbReference type="EMBL" id="CP014223">
    <property type="protein sequence ID" value="AMJ40338.1"/>
    <property type="molecule type" value="Genomic_DNA"/>
</dbReference>
<dbReference type="PANTHER" id="PTHR18968:SF13">
    <property type="entry name" value="ACETOLACTATE SYNTHASE CATALYTIC SUBUNIT, MITOCHONDRIAL"/>
    <property type="match status" value="1"/>
</dbReference>
<evidence type="ECO:0000313" key="17">
    <source>
        <dbReference type="EMBL" id="SHE44696.1"/>
    </source>
</evidence>
<keyword evidence="10 12" id="KW-0100">Branched-chain amino acid biosynthesis</keyword>
<dbReference type="Pfam" id="PF02776">
    <property type="entry name" value="TPP_enzyme_N"/>
    <property type="match status" value="1"/>
</dbReference>
<proteinExistence type="inferred from homology"/>
<keyword evidence="6 12" id="KW-0808">Transferase</keyword>
<comment type="catalytic activity">
    <reaction evidence="11 12">
        <text>2 pyruvate + H(+) = (2S)-2-acetolactate + CO2</text>
        <dbReference type="Rhea" id="RHEA:25249"/>
        <dbReference type="ChEBI" id="CHEBI:15361"/>
        <dbReference type="ChEBI" id="CHEBI:15378"/>
        <dbReference type="ChEBI" id="CHEBI:16526"/>
        <dbReference type="ChEBI" id="CHEBI:58476"/>
        <dbReference type="EC" id="2.2.1.6"/>
    </reaction>
</comment>
<dbReference type="RefSeq" id="WP_066047947.1">
    <property type="nucleotide sequence ID" value="NZ_CP014223.1"/>
</dbReference>
<evidence type="ECO:0000256" key="10">
    <source>
        <dbReference type="ARBA" id="ARBA00023304"/>
    </source>
</evidence>
<dbReference type="Gene3D" id="3.40.50.1220">
    <property type="entry name" value="TPP-binding domain"/>
    <property type="match status" value="1"/>
</dbReference>
<comment type="cofactor">
    <cofactor evidence="12">
        <name>Mg(2+)</name>
        <dbReference type="ChEBI" id="CHEBI:18420"/>
    </cofactor>
    <text evidence="12">Binds 1 Mg(2+) ion per subunit.</text>
</comment>
<dbReference type="InterPro" id="IPR029061">
    <property type="entry name" value="THDP-binding"/>
</dbReference>
<evidence type="ECO:0000313" key="18">
    <source>
        <dbReference type="Proteomes" id="UP000068026"/>
    </source>
</evidence>
<dbReference type="GO" id="GO:0009099">
    <property type="term" value="P:L-valine biosynthetic process"/>
    <property type="evidence" value="ECO:0007669"/>
    <property type="project" value="UniProtKB-UniPathway"/>
</dbReference>
<dbReference type="PANTHER" id="PTHR18968">
    <property type="entry name" value="THIAMINE PYROPHOSPHATE ENZYMES"/>
    <property type="match status" value="1"/>
</dbReference>
<evidence type="ECO:0000256" key="2">
    <source>
        <dbReference type="ARBA" id="ARBA00005025"/>
    </source>
</evidence>
<name>A0A0X8VAF1_ANAPI</name>
<dbReference type="GO" id="GO:0000287">
    <property type="term" value="F:magnesium ion binding"/>
    <property type="evidence" value="ECO:0007669"/>
    <property type="project" value="UniProtKB-UniRule"/>
</dbReference>
<dbReference type="GO" id="GO:0050660">
    <property type="term" value="F:flavin adenine dinucleotide binding"/>
    <property type="evidence" value="ECO:0007669"/>
    <property type="project" value="InterPro"/>
</dbReference>
<evidence type="ECO:0000256" key="5">
    <source>
        <dbReference type="ARBA" id="ARBA00022605"/>
    </source>
</evidence>
<dbReference type="SUPFAM" id="SSF52518">
    <property type="entry name" value="Thiamin diphosphate-binding fold (THDP-binding)"/>
    <property type="match status" value="2"/>
</dbReference>
<dbReference type="InterPro" id="IPR045229">
    <property type="entry name" value="TPP_enz"/>
</dbReference>
<feature type="domain" description="Thiamine pyrophosphate enzyme N-terminal TPP-binding" evidence="15">
    <location>
        <begin position="5"/>
        <end position="119"/>
    </location>
</feature>
<dbReference type="GO" id="GO:0009097">
    <property type="term" value="P:isoleucine biosynthetic process"/>
    <property type="evidence" value="ECO:0007669"/>
    <property type="project" value="UniProtKB-UniPathway"/>
</dbReference>
<dbReference type="Pfam" id="PF00205">
    <property type="entry name" value="TPP_enzyme_M"/>
    <property type="match status" value="1"/>
</dbReference>
<dbReference type="NCBIfam" id="TIGR00118">
    <property type="entry name" value="acolac_lg"/>
    <property type="match status" value="1"/>
</dbReference>
<dbReference type="Proteomes" id="UP000184204">
    <property type="component" value="Unassembled WGS sequence"/>
</dbReference>
<dbReference type="EC" id="2.2.1.6" evidence="4 12"/>
<keyword evidence="18" id="KW-1185">Reference proteome</keyword>
<comment type="similarity">
    <text evidence="3 12">Belongs to the TPP enzyme family.</text>
</comment>
<dbReference type="CDD" id="cd07035">
    <property type="entry name" value="TPP_PYR_POX_like"/>
    <property type="match status" value="1"/>
</dbReference>